<evidence type="ECO:0000256" key="1">
    <source>
        <dbReference type="SAM" id="Phobius"/>
    </source>
</evidence>
<dbReference type="EMBL" id="AP024488">
    <property type="protein sequence ID" value="BCS96937.1"/>
    <property type="molecule type" value="Genomic_DNA"/>
</dbReference>
<keyword evidence="1" id="KW-0812">Transmembrane</keyword>
<accession>A0ABN6F6N5</accession>
<dbReference type="RefSeq" id="WP_236888367.1">
    <property type="nucleotide sequence ID" value="NZ_AP024488.1"/>
</dbReference>
<gene>
    <name evidence="2" type="ORF">DSLASN_25690</name>
</gene>
<name>A0ABN6F6N5_9BACT</name>
<sequence>MSGDTLFYIMFGLVIAAAVTFITVFILRKLKGSLTIVMPRTSFDSGGDMEGQILVKINKETLGNFLTVALVADEVTTRYEDGERETDTREVYRDEYQLEGNRTYPSGHESAHDFKLTIPAMNNKETALGKAIETLAHSFGSRKSRVEWTVESRLDAQGVDLVTKKTVSVR</sequence>
<proteinExistence type="predicted"/>
<dbReference type="Proteomes" id="UP001320148">
    <property type="component" value="Chromosome"/>
</dbReference>
<keyword evidence="1" id="KW-1133">Transmembrane helix</keyword>
<evidence type="ECO:0000313" key="2">
    <source>
        <dbReference type="EMBL" id="BCS96937.1"/>
    </source>
</evidence>
<organism evidence="2 3">
    <name type="scientific">Desulfoluna limicola</name>
    <dbReference type="NCBI Taxonomy" id="2810562"/>
    <lineage>
        <taxon>Bacteria</taxon>
        <taxon>Pseudomonadati</taxon>
        <taxon>Thermodesulfobacteriota</taxon>
        <taxon>Desulfobacteria</taxon>
        <taxon>Desulfobacterales</taxon>
        <taxon>Desulfolunaceae</taxon>
        <taxon>Desulfoluna</taxon>
    </lineage>
</organism>
<evidence type="ECO:0000313" key="3">
    <source>
        <dbReference type="Proteomes" id="UP001320148"/>
    </source>
</evidence>
<keyword evidence="3" id="KW-1185">Reference proteome</keyword>
<reference evidence="2 3" key="1">
    <citation type="submission" date="2021-02" db="EMBL/GenBank/DDBJ databases">
        <title>Complete genome of Desulfoluna sp. strain ASN36.</title>
        <authorList>
            <person name="Takahashi A."/>
            <person name="Kojima H."/>
            <person name="Fukui M."/>
        </authorList>
    </citation>
    <scope>NUCLEOTIDE SEQUENCE [LARGE SCALE GENOMIC DNA]</scope>
    <source>
        <strain evidence="2 3">ASN36</strain>
    </source>
</reference>
<protein>
    <submittedName>
        <fullName evidence="2">Uncharacterized protein</fullName>
    </submittedName>
</protein>
<feature type="transmembrane region" description="Helical" evidence="1">
    <location>
        <begin position="6"/>
        <end position="27"/>
    </location>
</feature>
<keyword evidence="1" id="KW-0472">Membrane</keyword>